<feature type="domain" description="Fe/B12 periplasmic-binding" evidence="1">
    <location>
        <begin position="29"/>
        <end position="217"/>
    </location>
</feature>
<sequence length="266" mass="27403">MSAPVFSIALTLAACASPPPDFRGGGGGIVSVNPCADAMLVRLVPASRIAAISHYSHDPVATSLPIAVARRFRATAGTAEEVIALAPDLVVASSFTAPATRDAFARAGVKTLYLDAPATIAASEAQVRQLAAAVDASAAGERMVTAIERSLPPVPTGRRPAALLFIAGDLATGVGTLLDEMMTRAGFANAATAYGLQFTGRLPAEQLVARPPEVVIAPAGGRGVDLRRRLLPHTVEANFPRQLVNCGGPSIVPAMRRLMAIRAKLA</sequence>
<dbReference type="Gene3D" id="3.40.50.1980">
    <property type="entry name" value="Nitrogenase molybdenum iron protein domain"/>
    <property type="match status" value="2"/>
</dbReference>
<dbReference type="RefSeq" id="WP_199033892.1">
    <property type="nucleotide sequence ID" value="NZ_JAELXS010000001.1"/>
</dbReference>
<dbReference type="Proteomes" id="UP000640426">
    <property type="component" value="Unassembled WGS sequence"/>
</dbReference>
<gene>
    <name evidence="2" type="ORF">JAO74_00305</name>
</gene>
<dbReference type="SUPFAM" id="SSF53807">
    <property type="entry name" value="Helical backbone' metal receptor"/>
    <property type="match status" value="1"/>
</dbReference>
<dbReference type="InterPro" id="IPR050902">
    <property type="entry name" value="ABC_Transporter_SBP"/>
</dbReference>
<dbReference type="EMBL" id="JAELXS010000001">
    <property type="protein sequence ID" value="MBJ6120222.1"/>
    <property type="molecule type" value="Genomic_DNA"/>
</dbReference>
<evidence type="ECO:0000313" key="3">
    <source>
        <dbReference type="Proteomes" id="UP000640426"/>
    </source>
</evidence>
<dbReference type="PANTHER" id="PTHR30535:SF34">
    <property type="entry name" value="MOLYBDATE-BINDING PROTEIN MOLA"/>
    <property type="match status" value="1"/>
</dbReference>
<proteinExistence type="predicted"/>
<protein>
    <submittedName>
        <fullName evidence="2">ABC transporter substrate-binding protein</fullName>
    </submittedName>
</protein>
<evidence type="ECO:0000259" key="1">
    <source>
        <dbReference type="Pfam" id="PF01497"/>
    </source>
</evidence>
<evidence type="ECO:0000313" key="2">
    <source>
        <dbReference type="EMBL" id="MBJ6120222.1"/>
    </source>
</evidence>
<organism evidence="2 3">
    <name type="scientific">Sphingomonas mollis</name>
    <dbReference type="NCBI Taxonomy" id="2795726"/>
    <lineage>
        <taxon>Bacteria</taxon>
        <taxon>Pseudomonadati</taxon>
        <taxon>Pseudomonadota</taxon>
        <taxon>Alphaproteobacteria</taxon>
        <taxon>Sphingomonadales</taxon>
        <taxon>Sphingomonadaceae</taxon>
        <taxon>Sphingomonas</taxon>
    </lineage>
</organism>
<dbReference type="InterPro" id="IPR002491">
    <property type="entry name" value="ABC_transptr_periplasmic_BD"/>
</dbReference>
<dbReference type="PANTHER" id="PTHR30535">
    <property type="entry name" value="VITAMIN B12-BINDING PROTEIN"/>
    <property type="match status" value="1"/>
</dbReference>
<reference evidence="3" key="1">
    <citation type="submission" date="2020-12" db="EMBL/GenBank/DDBJ databases">
        <title>Hymenobacter sp.</title>
        <authorList>
            <person name="Kim M.K."/>
        </authorList>
    </citation>
    <scope>NUCLEOTIDE SEQUENCE [LARGE SCALE GENOMIC DNA]</scope>
    <source>
        <strain evidence="3">BT553</strain>
    </source>
</reference>
<comment type="caution">
    <text evidence="2">The sequence shown here is derived from an EMBL/GenBank/DDBJ whole genome shotgun (WGS) entry which is preliminary data.</text>
</comment>
<keyword evidence="3" id="KW-1185">Reference proteome</keyword>
<dbReference type="Pfam" id="PF01497">
    <property type="entry name" value="Peripla_BP_2"/>
    <property type="match status" value="1"/>
</dbReference>
<accession>A0ABS0XJK2</accession>
<name>A0ABS0XJK2_9SPHN</name>